<dbReference type="GeneID" id="118430552"/>
<dbReference type="SMART" id="SM00891">
    <property type="entry name" value="ERCC4"/>
    <property type="match status" value="1"/>
</dbReference>
<feature type="region of interest" description="Disordered" evidence="4">
    <location>
        <begin position="985"/>
        <end position="1118"/>
    </location>
</feature>
<keyword evidence="2" id="KW-0540">Nuclease</keyword>
<keyword evidence="2" id="KW-0539">Nucleus</keyword>
<dbReference type="Gene3D" id="1.10.10.10">
    <property type="entry name" value="Winged helix-like DNA-binding domain superfamily/Winged helix DNA-binding domain"/>
    <property type="match status" value="1"/>
</dbReference>
<sequence length="1959" mass="219492">MVRIYVRNKGRYDPKTSESPLPFLDVDNPGDVLIKHVRETVKRRINCKLDELYYNNQLLDEDRSVAYSNLQDGTILESCSNPFWAACMYIRLRAVEQEAANNPTDQKKQRWTHQSIVNRAAALGVLFNSNSFERHQPPHLPTLQDLWTCLQTNGRKPVHMSEFTRTALQELQEEFQNIDLHRRDPLASFVHRHAVKLGFRDPNAPGPGDGPVNDGPGSAGPAEQGGNAVGARGNNNKRNGGRRRQTRPRPCDDCEAENATKYCAQCEGGLVLCQPCCDRLHQGRARRHHNIQDVEEAPKAAKSYTPKAYKAPFAMLVALFKGLSQVPQIMSMTADEIKSRAQVFTDTDLSDRAAGKFFGGFDNMQNTLQINGFVQREAGENARFSLLQPGRALAQKCTEFHQAVEELLDMNRVPKVPQLGGSQCGTRRVCLLVDSKEPLCERMTALAHRQGVAAQIRDLPVGDFLWILLPPATGVDYAAVRPDDEQVLPHIVERKTWDDLQHSLSTRRFRNQVEAMKRCGLRDLFYLVEGHPSDMRARPSKEQIQYFENQLLNLEMTDGFLVNRTGTWLKTAQWLLQLTAMAADMHNTGTSGGLITYAEYSTRASSKNFAAPEARPRADYLGVHRWSADKLVDIVFREFHDETNFSDAAKTDLPDIPPTQRSRGSRPLLILHDLEVYNKNSQKFKDRALAEYLNQQAGNRTVREIVDTMLGASVRELIHFDVFCYWQLWLQVHLGCHVKRTETPEETQRLENMYRQNRNNAAPNEALFLDNFLNHNDDDNDDDDDGDYRGGAPLRGRGRGRRAQGRGRGNNRRAPQLPPNNRRVAGSTTVGRRKPSQGRQQDRSNVEMGNDPPLPDLTADIGGMVNARMGGDEGRRLGSLSTDDFAPDSQNEDLMIQQALELSKAETLPATEKYGDADKTEDVNREEEDQLAEALRLSLMEHERQTSTMQEHRIVPDKQQDFENTSNNMSTESLDETDPIEIIDSQEVNETVAETEGSAGKDISLEEPIEIIDSQDTVESVVEEKDYPIEISDDSQNTGASNEAVQDARALELTSSSSDTQEEELSSNVTEKEKPNKTNSEKAHCSIEQVISTTNGFNVEDTSTQESAINKESDVSDSRLFEKSLDLRKSTCEGGAKLEQMQQKSKNDVDVPFGMLKDTTTQSQNGQDAMPFDSNSDKMLNSSDDRSHTCNKEKEDSTTENVEMDPDLALAIRLSQEEAKMAQKRYAEACVEKRVTRSKAKSNASPAATHAVDKPNISKVKREDEPCLENDTGVEEELDPDLALALKLSKDEFIASQKQDEELIRQKASQGQQSNNHTVTNTSVKDSEKVSNKGRQGRNASGQNNSDILSCAISTEQVLQDKPFSFVENSVQEEEFIEENFGQALQPSRQKSDSPEDNENKLKELAASLSGNTGTLNRNESLQDFQDFESQIDDTDQDLCLALKLSEKENSSTASIAGNCGGKNLPMSQKDKDTKQNLQKDFELAVRVAFQEKVDCDRSCSKLSEMDTSRVKEERMDEQCSHDKDFELAKKLQEDLNSKLSEMDTSQVKKEEMKEQCSNDKDLELARKLQEDMNQEALQPENSKSTEAVKVLGGVKSSNAKRKLDLHYEKDLKLARQLEAELNGKPAEVVNSPKRIKVDVDYERDLALARQLEKEKNSSQTQYEKDLELARKLSEELNSKGSGTSSNSSAVGSPNLKRGLTPNSSSSETSEGPAVFRERRRERARSAQQLEDYRRLQAQHYRTSSVGATAAASKSTPASSPCRVSQYASGPPAAETFTMDDDDDDDLPDIPPGLPPHDANPGTSNATWTPPTHQGPSSSSASTSRPSTSDRSDTPACSGTPSTSDGAQAGTPRQNTTTCGACGQQGHNRSSRRCPRYFCEEEVRRRQAQAERRQAKAEAEERDFRSKLGRLEREREESARVRSQLRRQFEEMDRRMREREEDAQAVIQHLDKGRKKRKK</sequence>
<evidence type="ECO:0000256" key="4">
    <source>
        <dbReference type="SAM" id="MobiDB-lite"/>
    </source>
</evidence>
<feature type="compositionally biased region" description="Low complexity" evidence="4">
    <location>
        <begin position="1816"/>
        <end position="1827"/>
    </location>
</feature>
<feature type="compositionally biased region" description="Basic and acidic residues" evidence="4">
    <location>
        <begin position="1183"/>
        <end position="1197"/>
    </location>
</feature>
<keyword evidence="6" id="KW-1185">Reference proteome</keyword>
<dbReference type="InterPro" id="IPR036388">
    <property type="entry name" value="WH-like_DNA-bd_sf"/>
</dbReference>
<feature type="region of interest" description="Disordered" evidence="4">
    <location>
        <begin position="1888"/>
        <end position="1918"/>
    </location>
</feature>
<dbReference type="CDD" id="cd21036">
    <property type="entry name" value="WH_MUS81"/>
    <property type="match status" value="1"/>
</dbReference>
<comment type="function">
    <text evidence="2">Interacts with EME1 to form a DNA structure-specific endonuclease with substrate preference for branched DNA structures with a 5'-end at the branch nick. Typical substrates include 3'-flap structures, D-loops, replication forks and nicked Holliday junctions. May be required in mitosis for the processing of stalled or collapsed replication fork intermediates. May be required in meiosis for the repair of meiosis-specific double strand breaks subsequent to single-end invasion (SEI).</text>
</comment>
<evidence type="ECO:0000256" key="2">
    <source>
        <dbReference type="RuleBase" id="RU369042"/>
    </source>
</evidence>
<dbReference type="RefSeq" id="XP_035697379.1">
    <property type="nucleotide sequence ID" value="XM_035841486.1"/>
</dbReference>
<feature type="region of interest" description="Disordered" evidence="4">
    <location>
        <begin position="1676"/>
        <end position="1875"/>
    </location>
</feature>
<dbReference type="GO" id="GO:0031573">
    <property type="term" value="P:mitotic intra-S DNA damage checkpoint signaling"/>
    <property type="evidence" value="ECO:0000318"/>
    <property type="project" value="GO_Central"/>
</dbReference>
<organism evidence="6 7">
    <name type="scientific">Branchiostoma floridae</name>
    <name type="common">Florida lancelet</name>
    <name type="synonym">Amphioxus</name>
    <dbReference type="NCBI Taxonomy" id="7739"/>
    <lineage>
        <taxon>Eukaryota</taxon>
        <taxon>Metazoa</taxon>
        <taxon>Chordata</taxon>
        <taxon>Cephalochordata</taxon>
        <taxon>Leptocardii</taxon>
        <taxon>Amphioxiformes</taxon>
        <taxon>Branchiostomatidae</taxon>
        <taxon>Branchiostoma</taxon>
    </lineage>
</organism>
<dbReference type="GO" id="GO:0048257">
    <property type="term" value="F:3'-flap endonuclease activity"/>
    <property type="evidence" value="ECO:0000318"/>
    <property type="project" value="GO_Central"/>
</dbReference>
<feature type="compositionally biased region" description="Polar residues" evidence="4">
    <location>
        <begin position="1034"/>
        <end position="1044"/>
    </location>
</feature>
<feature type="compositionally biased region" description="Basic and acidic residues" evidence="4">
    <location>
        <begin position="1716"/>
        <end position="1735"/>
    </location>
</feature>
<dbReference type="Gene3D" id="3.40.50.10130">
    <property type="match status" value="1"/>
</dbReference>
<dbReference type="EC" id="3.1.22.-" evidence="2"/>
<dbReference type="GO" id="GO:0005634">
    <property type="term" value="C:nucleus"/>
    <property type="evidence" value="ECO:0000318"/>
    <property type="project" value="GO_Central"/>
</dbReference>
<keyword evidence="2" id="KW-0234">DNA repair</keyword>
<dbReference type="PROSITE" id="PS50330">
    <property type="entry name" value="UIM"/>
    <property type="match status" value="2"/>
</dbReference>
<feature type="compositionally biased region" description="Polar residues" evidence="4">
    <location>
        <begin position="1338"/>
        <end position="1348"/>
    </location>
</feature>
<dbReference type="SMART" id="SM00726">
    <property type="entry name" value="UIM"/>
    <property type="match status" value="5"/>
</dbReference>
<gene>
    <name evidence="7" type="primary">LOC118430552</name>
</gene>
<dbReference type="GO" id="GO:0048476">
    <property type="term" value="C:Holliday junction resolvase complex"/>
    <property type="evidence" value="ECO:0000318"/>
    <property type="project" value="GO_Central"/>
</dbReference>
<comment type="subunit">
    <text evidence="2">Interacts with EME1.</text>
</comment>
<proteinExistence type="inferred from homology"/>
<dbReference type="InterPro" id="IPR011335">
    <property type="entry name" value="Restrct_endonuc-II-like"/>
</dbReference>
<dbReference type="KEGG" id="bfo:118430552"/>
<keyword evidence="3" id="KW-0175">Coiled coil</keyword>
<dbReference type="GO" id="GO:0006308">
    <property type="term" value="P:DNA catabolic process"/>
    <property type="evidence" value="ECO:0007669"/>
    <property type="project" value="UniProtKB-UniRule"/>
</dbReference>
<evidence type="ECO:0000259" key="5">
    <source>
        <dbReference type="SMART" id="SM00891"/>
    </source>
</evidence>
<feature type="region of interest" description="Disordered" evidence="4">
    <location>
        <begin position="1299"/>
        <end position="1348"/>
    </location>
</feature>
<dbReference type="PANTHER" id="PTHR13451:SF0">
    <property type="entry name" value="CROSSOVER JUNCTION ENDONUCLEASE MUS81"/>
    <property type="match status" value="1"/>
</dbReference>
<dbReference type="CDD" id="cd19757">
    <property type="entry name" value="Bbox1"/>
    <property type="match status" value="1"/>
</dbReference>
<feature type="compositionally biased region" description="Polar residues" evidence="4">
    <location>
        <begin position="1837"/>
        <end position="1859"/>
    </location>
</feature>
<feature type="compositionally biased region" description="Basic and acidic residues" evidence="4">
    <location>
        <begin position="1390"/>
        <end position="1404"/>
    </location>
</feature>
<feature type="region of interest" description="Disordered" evidence="4">
    <location>
        <begin position="772"/>
        <end position="887"/>
    </location>
</feature>
<dbReference type="GO" id="GO:0046872">
    <property type="term" value="F:metal ion binding"/>
    <property type="evidence" value="ECO:0007669"/>
    <property type="project" value="UniProtKB-UniRule"/>
</dbReference>
<dbReference type="GO" id="GO:0008821">
    <property type="term" value="F:crossover junction DNA endonuclease activity"/>
    <property type="evidence" value="ECO:0007669"/>
    <property type="project" value="UniProtKB-UniRule"/>
</dbReference>
<feature type="compositionally biased region" description="Basic residues" evidence="4">
    <location>
        <begin position="796"/>
        <end position="811"/>
    </location>
</feature>
<dbReference type="Pfam" id="PF02809">
    <property type="entry name" value="UIM"/>
    <property type="match status" value="4"/>
</dbReference>
<evidence type="ECO:0000256" key="1">
    <source>
        <dbReference type="ARBA" id="ARBA00022801"/>
    </source>
</evidence>
<feature type="region of interest" description="Disordered" evidence="4">
    <location>
        <begin position="198"/>
        <end position="254"/>
    </location>
</feature>
<feature type="region of interest" description="Disordered" evidence="4">
    <location>
        <begin position="1235"/>
        <end position="1278"/>
    </location>
</feature>
<feature type="region of interest" description="Disordered" evidence="4">
    <location>
        <begin position="1138"/>
        <end position="1205"/>
    </location>
</feature>
<dbReference type="InterPro" id="IPR047416">
    <property type="entry name" value="XPF_nuclease_Mus81"/>
</dbReference>
<dbReference type="Pfam" id="PF02732">
    <property type="entry name" value="ERCC4"/>
    <property type="match status" value="1"/>
</dbReference>
<dbReference type="OMA" id="CAISTEQ"/>
<feature type="compositionally biased region" description="Polar residues" evidence="4">
    <location>
        <begin position="1089"/>
        <end position="1108"/>
    </location>
</feature>
<evidence type="ECO:0000313" key="7">
    <source>
        <dbReference type="RefSeq" id="XP_035697379.1"/>
    </source>
</evidence>
<dbReference type="InterPro" id="IPR033309">
    <property type="entry name" value="Mus81"/>
</dbReference>
<reference evidence="7" key="2">
    <citation type="submission" date="2025-08" db="UniProtKB">
        <authorList>
            <consortium name="RefSeq"/>
        </authorList>
    </citation>
    <scope>IDENTIFICATION</scope>
    <source>
        <strain evidence="7">S238N-H82</strain>
        <tissue evidence="7">Testes</tissue>
    </source>
</reference>
<dbReference type="OrthoDB" id="5963188at2759"/>
<keyword evidence="2" id="KW-0255">Endonuclease</keyword>
<feature type="compositionally biased region" description="Polar residues" evidence="4">
    <location>
        <begin position="1701"/>
        <end position="1710"/>
    </location>
</feature>
<feature type="compositionally biased region" description="Polar residues" evidence="4">
    <location>
        <begin position="1801"/>
        <end position="1815"/>
    </location>
</feature>
<protein>
    <recommendedName>
        <fullName evidence="2">Crossover junction endonuclease MUS81</fullName>
        <ecNumber evidence="2">3.1.22.-</ecNumber>
    </recommendedName>
</protein>
<dbReference type="InterPro" id="IPR047417">
    <property type="entry name" value="WHD_MUS81"/>
</dbReference>
<dbReference type="InterPro" id="IPR006166">
    <property type="entry name" value="ERCC4_domain"/>
</dbReference>
<feature type="region of interest" description="Disordered" evidence="4">
    <location>
        <begin position="1377"/>
        <end position="1405"/>
    </location>
</feature>
<comment type="similarity">
    <text evidence="2">Belongs to the XPF family.</text>
</comment>
<dbReference type="GO" id="GO:0000727">
    <property type="term" value="P:double-strand break repair via break-induced replication"/>
    <property type="evidence" value="ECO:0000318"/>
    <property type="project" value="GO_Central"/>
</dbReference>
<feature type="compositionally biased region" description="Basic and acidic residues" evidence="4">
    <location>
        <begin position="1109"/>
        <end position="1118"/>
    </location>
</feature>
<feature type="region of interest" description="Disordered" evidence="4">
    <location>
        <begin position="1933"/>
        <end position="1959"/>
    </location>
</feature>
<feature type="coiled-coil region" evidence="3">
    <location>
        <begin position="917"/>
        <end position="945"/>
    </location>
</feature>
<accession>A0A9J7MCA2</accession>
<comment type="subcellular location">
    <subcellularLocation>
        <location evidence="2">Nucleus</location>
    </subcellularLocation>
</comment>
<evidence type="ECO:0000256" key="3">
    <source>
        <dbReference type="SAM" id="Coils"/>
    </source>
</evidence>
<reference evidence="6" key="1">
    <citation type="journal article" date="2020" name="Nat. Ecol. Evol.">
        <title>Deeply conserved synteny resolves early events in vertebrate evolution.</title>
        <authorList>
            <person name="Simakov O."/>
            <person name="Marletaz F."/>
            <person name="Yue J.X."/>
            <person name="O'Connell B."/>
            <person name="Jenkins J."/>
            <person name="Brandt A."/>
            <person name="Calef R."/>
            <person name="Tung C.H."/>
            <person name="Huang T.K."/>
            <person name="Schmutz J."/>
            <person name="Satoh N."/>
            <person name="Yu J.K."/>
            <person name="Putnam N.H."/>
            <person name="Green R.E."/>
            <person name="Rokhsar D.S."/>
        </authorList>
    </citation>
    <scope>NUCLEOTIDE SEQUENCE [LARGE SCALE GENOMIC DNA]</scope>
    <source>
        <strain evidence="6">S238N-H82</strain>
    </source>
</reference>
<name>A0A9J7MCA2_BRAFL</name>
<feature type="compositionally biased region" description="Basic and acidic residues" evidence="4">
    <location>
        <begin position="1070"/>
        <end position="1085"/>
    </location>
</feature>
<keyword evidence="2" id="KW-0479">Metal-binding</keyword>
<evidence type="ECO:0000313" key="6">
    <source>
        <dbReference type="Proteomes" id="UP000001554"/>
    </source>
</evidence>
<dbReference type="Proteomes" id="UP000001554">
    <property type="component" value="Chromosome 14"/>
</dbReference>
<feature type="domain" description="ERCC4" evidence="5">
    <location>
        <begin position="430"/>
        <end position="532"/>
    </location>
</feature>
<keyword evidence="2" id="KW-0460">Magnesium</keyword>
<keyword evidence="2" id="KW-0227">DNA damage</keyword>
<feature type="compositionally biased region" description="Acidic residues" evidence="4">
    <location>
        <begin position="1266"/>
        <end position="1278"/>
    </location>
</feature>
<dbReference type="SUPFAM" id="SSF52980">
    <property type="entry name" value="Restriction endonuclease-like"/>
    <property type="match status" value="1"/>
</dbReference>
<feature type="compositionally biased region" description="Polar residues" evidence="4">
    <location>
        <begin position="1158"/>
        <end position="1182"/>
    </location>
</feature>
<dbReference type="InterPro" id="IPR003903">
    <property type="entry name" value="UIM_dom"/>
</dbReference>
<feature type="compositionally biased region" description="Acidic residues" evidence="4">
    <location>
        <begin position="1778"/>
        <end position="1788"/>
    </location>
</feature>
<feature type="compositionally biased region" description="Low complexity" evidence="4">
    <location>
        <begin position="1748"/>
        <end position="1761"/>
    </location>
</feature>
<feature type="compositionally biased region" description="Low complexity" evidence="4">
    <location>
        <begin position="225"/>
        <end position="238"/>
    </location>
</feature>
<feature type="compositionally biased region" description="Polar residues" evidence="4">
    <location>
        <begin position="1307"/>
        <end position="1324"/>
    </location>
</feature>
<keyword evidence="2" id="KW-0233">DNA recombination</keyword>
<feature type="compositionally biased region" description="Low complexity" evidence="4">
    <location>
        <begin position="1679"/>
        <end position="1695"/>
    </location>
</feature>
<dbReference type="PANTHER" id="PTHR13451">
    <property type="entry name" value="CLASS II CROSSOVER JUNCTION ENDONUCLEASE MUS81"/>
    <property type="match status" value="1"/>
</dbReference>
<dbReference type="CDD" id="cd20074">
    <property type="entry name" value="XPF_nuclease_Mus81"/>
    <property type="match status" value="1"/>
</dbReference>
<comment type="cofactor">
    <cofactor evidence="2">
        <name>Mg(2+)</name>
        <dbReference type="ChEBI" id="CHEBI:18420"/>
    </cofactor>
</comment>
<keyword evidence="1 2" id="KW-0378">Hydrolase</keyword>
<feature type="compositionally biased region" description="Basic and acidic residues" evidence="4">
    <location>
        <begin position="1933"/>
        <end position="1942"/>
    </location>
</feature>
<dbReference type="GO" id="GO:0000712">
    <property type="term" value="P:resolution of meiotic recombination intermediates"/>
    <property type="evidence" value="ECO:0000318"/>
    <property type="project" value="GO_Central"/>
</dbReference>
<dbReference type="GO" id="GO:0003677">
    <property type="term" value="F:DNA binding"/>
    <property type="evidence" value="ECO:0007669"/>
    <property type="project" value="UniProtKB-UniRule"/>
</dbReference>